<dbReference type="InterPro" id="IPR045851">
    <property type="entry name" value="AMP-bd_C_sf"/>
</dbReference>
<accession>A0A5C6WYJ9</accession>
<dbReference type="Pfam" id="PF01553">
    <property type="entry name" value="Acyltransferase"/>
    <property type="match status" value="1"/>
</dbReference>
<dbReference type="PANTHER" id="PTHR43767:SF1">
    <property type="entry name" value="NONRIBOSOMAL PEPTIDE SYNTHASE PES1 (EUROFUNG)-RELATED"/>
    <property type="match status" value="1"/>
</dbReference>
<dbReference type="PANTHER" id="PTHR43767">
    <property type="entry name" value="LONG-CHAIN-FATTY-ACID--COA LIGASE"/>
    <property type="match status" value="1"/>
</dbReference>
<evidence type="ECO:0000256" key="3">
    <source>
        <dbReference type="SAM" id="MobiDB-lite"/>
    </source>
</evidence>
<feature type="domain" description="Carrier" evidence="4">
    <location>
        <begin position="1190"/>
        <end position="1264"/>
    </location>
</feature>
<dbReference type="Pfam" id="PF00501">
    <property type="entry name" value="AMP-binding"/>
    <property type="match status" value="1"/>
</dbReference>
<dbReference type="InterPro" id="IPR020845">
    <property type="entry name" value="AMP-binding_CS"/>
</dbReference>
<dbReference type="OrthoDB" id="9799237at2"/>
<dbReference type="InterPro" id="IPR042099">
    <property type="entry name" value="ANL_N_sf"/>
</dbReference>
<dbReference type="Pfam" id="PF07993">
    <property type="entry name" value="NAD_binding_4"/>
    <property type="match status" value="1"/>
</dbReference>
<dbReference type="InterPro" id="IPR013120">
    <property type="entry name" value="FAR_NAD-bd"/>
</dbReference>
<reference evidence="5 6" key="1">
    <citation type="submission" date="2019-08" db="EMBL/GenBank/DDBJ databases">
        <title>Bradymonadales sp. TMQ2.</title>
        <authorList>
            <person name="Liang Q."/>
        </authorList>
    </citation>
    <scope>NUCLEOTIDE SEQUENCE [LARGE SCALE GENOMIC DNA]</scope>
    <source>
        <strain evidence="5 6">TMQ2</strain>
    </source>
</reference>
<dbReference type="InterPro" id="IPR036527">
    <property type="entry name" value="SCP2_sterol-bd_dom_sf"/>
</dbReference>
<dbReference type="RefSeq" id="WP_146974914.1">
    <property type="nucleotide sequence ID" value="NZ_VOSL01000054.1"/>
</dbReference>
<keyword evidence="1" id="KW-0596">Phosphopantetheine</keyword>
<dbReference type="InterPro" id="IPR006162">
    <property type="entry name" value="Ppantetheine_attach_site"/>
</dbReference>
<dbReference type="Gene3D" id="3.30.300.30">
    <property type="match status" value="1"/>
</dbReference>
<dbReference type="InterPro" id="IPR036291">
    <property type="entry name" value="NAD(P)-bd_dom_sf"/>
</dbReference>
<evidence type="ECO:0000313" key="6">
    <source>
        <dbReference type="Proteomes" id="UP000321046"/>
    </source>
</evidence>
<dbReference type="InterPro" id="IPR009081">
    <property type="entry name" value="PP-bd_ACP"/>
</dbReference>
<comment type="caution">
    <text evidence="5">The sequence shown here is derived from an EMBL/GenBank/DDBJ whole genome shotgun (WGS) entry which is preliminary data.</text>
</comment>
<dbReference type="Pfam" id="PF00550">
    <property type="entry name" value="PP-binding"/>
    <property type="match status" value="1"/>
</dbReference>
<dbReference type="GO" id="GO:0016878">
    <property type="term" value="F:acid-thiol ligase activity"/>
    <property type="evidence" value="ECO:0007669"/>
    <property type="project" value="UniProtKB-ARBA"/>
</dbReference>
<dbReference type="PROSITE" id="PS50075">
    <property type="entry name" value="CARRIER"/>
    <property type="match status" value="1"/>
</dbReference>
<protein>
    <submittedName>
        <fullName evidence="5">AMP-binding protein</fullName>
    </submittedName>
</protein>
<dbReference type="Gene3D" id="1.10.1200.10">
    <property type="entry name" value="ACP-like"/>
    <property type="match status" value="1"/>
</dbReference>
<dbReference type="GO" id="GO:0016746">
    <property type="term" value="F:acyltransferase activity"/>
    <property type="evidence" value="ECO:0007669"/>
    <property type="project" value="InterPro"/>
</dbReference>
<dbReference type="InterPro" id="IPR000873">
    <property type="entry name" value="AMP-dep_synth/lig_dom"/>
</dbReference>
<dbReference type="InterPro" id="IPR050237">
    <property type="entry name" value="ATP-dep_AMP-bd_enzyme"/>
</dbReference>
<dbReference type="EMBL" id="VOSL01000054">
    <property type="protein sequence ID" value="TXD34533.1"/>
    <property type="molecule type" value="Genomic_DNA"/>
</dbReference>
<dbReference type="SUPFAM" id="SSF69593">
    <property type="entry name" value="Glycerol-3-phosphate (1)-acyltransferase"/>
    <property type="match status" value="1"/>
</dbReference>
<gene>
    <name evidence="5" type="ORF">FRC96_13005</name>
</gene>
<dbReference type="CDD" id="cd07989">
    <property type="entry name" value="LPLAT_AGPAT-like"/>
    <property type="match status" value="1"/>
</dbReference>
<dbReference type="Gene3D" id="3.30.1050.10">
    <property type="entry name" value="SCP2 sterol-binding domain"/>
    <property type="match status" value="1"/>
</dbReference>
<keyword evidence="2" id="KW-0597">Phosphoprotein</keyword>
<dbReference type="SUPFAM" id="SSF56801">
    <property type="entry name" value="Acetyl-CoA synthetase-like"/>
    <property type="match status" value="1"/>
</dbReference>
<dbReference type="InterPro" id="IPR036736">
    <property type="entry name" value="ACP-like_sf"/>
</dbReference>
<name>A0A5C6WYJ9_9DELT</name>
<feature type="region of interest" description="Disordered" evidence="3">
    <location>
        <begin position="1"/>
        <end position="29"/>
    </location>
</feature>
<dbReference type="Gene3D" id="3.40.50.12780">
    <property type="entry name" value="N-terminal domain of ligase-like"/>
    <property type="match status" value="1"/>
</dbReference>
<dbReference type="Gene3D" id="3.40.50.720">
    <property type="entry name" value="NAD(P)-binding Rossmann-like Domain"/>
    <property type="match status" value="1"/>
</dbReference>
<dbReference type="PROSITE" id="PS00012">
    <property type="entry name" value="PHOSPHOPANTETHEINE"/>
    <property type="match status" value="1"/>
</dbReference>
<evidence type="ECO:0000256" key="2">
    <source>
        <dbReference type="ARBA" id="ARBA00022553"/>
    </source>
</evidence>
<dbReference type="PROSITE" id="PS00455">
    <property type="entry name" value="AMP_BINDING"/>
    <property type="match status" value="1"/>
</dbReference>
<evidence type="ECO:0000313" key="5">
    <source>
        <dbReference type="EMBL" id="TXD34533.1"/>
    </source>
</evidence>
<dbReference type="SMART" id="SM00563">
    <property type="entry name" value="PlsC"/>
    <property type="match status" value="1"/>
</dbReference>
<dbReference type="SUPFAM" id="SSF51735">
    <property type="entry name" value="NAD(P)-binding Rossmann-fold domains"/>
    <property type="match status" value="1"/>
</dbReference>
<evidence type="ECO:0000256" key="1">
    <source>
        <dbReference type="ARBA" id="ARBA00022450"/>
    </source>
</evidence>
<sequence>MTHTNDTPAIKNGAPKNGHANGANGYALPATLDEPTLEGMLKVGESLRGRRILLTGTTGFLGKVVMVMLLRNHPDIDQLYVLVRSRRTQSATERFFDEVVPSGALDPLREVYGDEGYLEFLNEKVSVIDGDICRPNLGLDDDEARALSSQLDVFINSAGLTNFNPNLKNALEINTLSQRLTLDFLALGDNRARLMHVSTCFVAGNTEKPSPEIFPGPQVYPKVDELGLDYDHSREIDDCLKLIEHFEDISRDQEHQVRFVQEAREFLKKHNLNPADRGALDAACERERVKWVDRTLSMEGRKRAAFWGWPNIYTYTKSLGERILADAAARGVKVTIVRPAIIESAVSFPQQGWNEGINTTAPICFMMYKGHRFVPTREGINLDVIPVDFVSGAMLAITAALLTDQHHDVYHLGSSDLNPISVARLVELSTLGNRRVIDREVKTPGWKKLVLKSMDSVVVERKEFDRQSAPGLKRTVGGMRKLLKKLPTKQLGGVGKAIEGVNKSLKSVEAMATTTEKIFELFFPFIYDNRLTFKAGNIVELSQKLSPAERPIYGSRIQDLDWREYWIQTHIPGLARHSYPALEAKLKERNREVYTYDDLVELFDASTTNFSKRVALQHQSGAIVERYTYGELKERAERACTVLSGVGVGPGNTCLLISENRPQWGMTYFGILKTGGIAVPVDSASTTEQIVNIARSARARAIVLSQAVDERLGAELRETLLSESIPARTLTFAQIYSLGLPDEAQLSETASAATSDTAAVELLPAEGDDPLLAELMRAEEDGQPLASLIFTSGTTGAPKGVMLTHQNFAHLLNSLQKTFQITERDGFLSVLPLHHTFEFACGFLMPLSRGASITYLEEVNADELTTAMTHNRITALIGVPALWQLLHRRIDQRISDAPPALRFALESMLKANTTLRETWGVNLGSTFFSPVHAAFGGRLRYMISGAAALPVNILETFYGLGFSLYEGYGLTEAAPVLTVNSPERGLAPGTVGRALEGIEVDIKDPNDEGVGEVIARGPNVMRGYLGRDDETAAALQDGWLHTGDLGKFDRRGNLTIVGREKEVIVTAGGKNCYPDELEDIYSKCPDALELSIVGLPDGKGSERVACLVRPDLPENARAEQIATMQSAIREWIRVEGARVPSHSRVQVLRFWNDEFPRTATRKIKRKDVVKILERLMAAELEAVDRGEVEDTTWSWLDKVLGKLADYDASHIHNNTHLLDDLGFDSLMFVELASILEARDHHVSAETLATIQTVGELQELLDGGASSTELVVQPKSVLERVDSYDVPPAVQRMVKDLLYNGQMNAYERLFDVEVFGRAHIPYHNPNVIVVANHSSHLDMGLVKYALGDFGQDIRALAAADYFFKNTARKTYFGNFTNLLPVERSGTLESSLGRASEALHRGEMLLMFPEGTRSRDGKLQAFRRGLGYLVDTHQIDVLPLWIEGTHRALPKGQALPSPTSRKLKVTIGPVLKASELRANIDAESPTARFDAISQRTRDAVAALGLAASGGGNAEKAKAQADQLSPIFHELNTKFAENQVDSPVSFYFSLGNFDSHKWTITVDPKTCNIQNTKPSGHADCVVKTSPEIFRKIVQESYVPSMEEFMNGVIKTNDPDLLMRFSAVFRL</sequence>
<dbReference type="InterPro" id="IPR002123">
    <property type="entry name" value="Plipid/glycerol_acylTrfase"/>
</dbReference>
<dbReference type="Proteomes" id="UP000321046">
    <property type="component" value="Unassembled WGS sequence"/>
</dbReference>
<evidence type="ECO:0000259" key="4">
    <source>
        <dbReference type="PROSITE" id="PS50075"/>
    </source>
</evidence>
<dbReference type="SUPFAM" id="SSF47336">
    <property type="entry name" value="ACP-like"/>
    <property type="match status" value="1"/>
</dbReference>
<proteinExistence type="predicted"/>
<organism evidence="5 6">
    <name type="scientific">Lujinxingia vulgaris</name>
    <dbReference type="NCBI Taxonomy" id="2600176"/>
    <lineage>
        <taxon>Bacteria</taxon>
        <taxon>Deltaproteobacteria</taxon>
        <taxon>Bradymonadales</taxon>
        <taxon>Lujinxingiaceae</taxon>
        <taxon>Lujinxingia</taxon>
    </lineage>
</organism>